<name>A0A176W6R7_MARPO</name>
<evidence type="ECO:0000313" key="2">
    <source>
        <dbReference type="EMBL" id="OAE28820.1"/>
    </source>
</evidence>
<sequence>MVESLEIPSPQMSSGMAKPKVEKRFLVKEPKEVAIAFPNLLQYNVVSLLKYLDGKREKYAVSEEAVFYVKMLRNEIRSRRAASMKTDEDVETVAGECAAATASLKTKKHKAELTSWAKRLTECKTAKSLEVKCRLKLDADCDRLRVQLKTVEQKLEASRIRAKAAEWAFW</sequence>
<dbReference type="Proteomes" id="UP000077202">
    <property type="component" value="Unassembled WGS sequence"/>
</dbReference>
<dbReference type="AlphaFoldDB" id="A0A176W6R7"/>
<organism evidence="2 3">
    <name type="scientific">Marchantia polymorpha subsp. ruderalis</name>
    <dbReference type="NCBI Taxonomy" id="1480154"/>
    <lineage>
        <taxon>Eukaryota</taxon>
        <taxon>Viridiplantae</taxon>
        <taxon>Streptophyta</taxon>
        <taxon>Embryophyta</taxon>
        <taxon>Marchantiophyta</taxon>
        <taxon>Marchantiopsida</taxon>
        <taxon>Marchantiidae</taxon>
        <taxon>Marchantiales</taxon>
        <taxon>Marchantiaceae</taxon>
        <taxon>Marchantia</taxon>
    </lineage>
</organism>
<proteinExistence type="predicted"/>
<accession>A0A176W6R7</accession>
<keyword evidence="3" id="KW-1185">Reference proteome</keyword>
<feature type="coiled-coil region" evidence="1">
    <location>
        <begin position="134"/>
        <end position="161"/>
    </location>
</feature>
<comment type="caution">
    <text evidence="2">The sequence shown here is derived from an EMBL/GenBank/DDBJ whole genome shotgun (WGS) entry which is preliminary data.</text>
</comment>
<evidence type="ECO:0000313" key="3">
    <source>
        <dbReference type="Proteomes" id="UP000077202"/>
    </source>
</evidence>
<keyword evidence="1" id="KW-0175">Coiled coil</keyword>
<evidence type="ECO:0000256" key="1">
    <source>
        <dbReference type="SAM" id="Coils"/>
    </source>
</evidence>
<gene>
    <name evidence="2" type="ORF">AXG93_2534s1010</name>
</gene>
<reference evidence="2" key="1">
    <citation type="submission" date="2016-03" db="EMBL/GenBank/DDBJ databases">
        <title>Mechanisms controlling the formation of the plant cell surface in tip-growing cells are functionally conserved among land plants.</title>
        <authorList>
            <person name="Honkanen S."/>
            <person name="Jones V.A."/>
            <person name="Morieri G."/>
            <person name="Champion C."/>
            <person name="Hetherington A.J."/>
            <person name="Kelly S."/>
            <person name="Saint-Marcoux D."/>
            <person name="Proust H."/>
            <person name="Prescott H."/>
            <person name="Dolan L."/>
        </authorList>
    </citation>
    <scope>NUCLEOTIDE SEQUENCE [LARGE SCALE GENOMIC DNA]</scope>
    <source>
        <tissue evidence="2">Whole gametophyte</tissue>
    </source>
</reference>
<dbReference type="EMBL" id="LVLJ01001662">
    <property type="protein sequence ID" value="OAE28820.1"/>
    <property type="molecule type" value="Genomic_DNA"/>
</dbReference>
<protein>
    <submittedName>
        <fullName evidence="2">Uncharacterized protein</fullName>
    </submittedName>
</protein>